<keyword evidence="3" id="KW-1185">Reference proteome</keyword>
<name>A0ABZ0CSY2_9BURK</name>
<protein>
    <recommendedName>
        <fullName evidence="4">DUF4124 domain-containing protein</fullName>
    </recommendedName>
</protein>
<evidence type="ECO:0008006" key="4">
    <source>
        <dbReference type="Google" id="ProtNLM"/>
    </source>
</evidence>
<evidence type="ECO:0000313" key="2">
    <source>
        <dbReference type="EMBL" id="WOB06027.1"/>
    </source>
</evidence>
<dbReference type="RefSeq" id="WP_316698246.1">
    <property type="nucleotide sequence ID" value="NZ_CP136336.1"/>
</dbReference>
<gene>
    <name evidence="2" type="ORF">RXV79_13960</name>
</gene>
<feature type="signal peptide" evidence="1">
    <location>
        <begin position="1"/>
        <end position="21"/>
    </location>
</feature>
<organism evidence="2 3">
    <name type="scientific">Piscinibacter gummiphilus</name>
    <dbReference type="NCBI Taxonomy" id="946333"/>
    <lineage>
        <taxon>Bacteria</taxon>
        <taxon>Pseudomonadati</taxon>
        <taxon>Pseudomonadota</taxon>
        <taxon>Betaproteobacteria</taxon>
        <taxon>Burkholderiales</taxon>
        <taxon>Sphaerotilaceae</taxon>
        <taxon>Piscinibacter</taxon>
    </lineage>
</organism>
<dbReference type="EMBL" id="CP136336">
    <property type="protein sequence ID" value="WOB06027.1"/>
    <property type="molecule type" value="Genomic_DNA"/>
</dbReference>
<dbReference type="Proteomes" id="UP001303946">
    <property type="component" value="Chromosome"/>
</dbReference>
<proteinExistence type="predicted"/>
<reference evidence="2 3" key="1">
    <citation type="submission" date="2023-10" db="EMBL/GenBank/DDBJ databases">
        <title>Bacteria for the degradation of biodegradable plastic PBAT(Polybutylene adipate terephthalate).</title>
        <authorList>
            <person name="Weon H.-Y."/>
            <person name="Yeon J."/>
        </authorList>
    </citation>
    <scope>NUCLEOTIDE SEQUENCE [LARGE SCALE GENOMIC DNA]</scope>
    <source>
        <strain evidence="2 3">SBD 7-3</strain>
    </source>
</reference>
<accession>A0ABZ0CSY2</accession>
<evidence type="ECO:0000256" key="1">
    <source>
        <dbReference type="SAM" id="SignalP"/>
    </source>
</evidence>
<feature type="chain" id="PRO_5047549770" description="DUF4124 domain-containing protein" evidence="1">
    <location>
        <begin position="22"/>
        <end position="142"/>
    </location>
</feature>
<keyword evidence="1" id="KW-0732">Signal</keyword>
<sequence length="142" mass="15267">MKTPLLIAAIALGAHAGFASAQQMYKCGNTFSQTPCAPDAVAKPVQSSATPEAAGGLSGYELCAAAARKMANSPEPETARIQPIGERRSEVIQYAGKPIATHRYDLAIDAKTQYGVFSGLQPYACWLSEDQRRVLQFRSSRF</sequence>
<evidence type="ECO:0000313" key="3">
    <source>
        <dbReference type="Proteomes" id="UP001303946"/>
    </source>
</evidence>